<name>C7G655_9FIRM</name>
<keyword evidence="4" id="KW-1185">Reference proteome</keyword>
<evidence type="ECO:0000313" key="2">
    <source>
        <dbReference type="EMBL" id="VCV21101.1"/>
    </source>
</evidence>
<dbReference type="Proteomes" id="UP000294398">
    <property type="component" value="Chromosome"/>
</dbReference>
<dbReference type="AlphaFoldDB" id="C7G655"/>
<dbReference type="EMBL" id="LR027880">
    <property type="protein sequence ID" value="VCV21101.1"/>
    <property type="molecule type" value="Genomic_DNA"/>
</dbReference>
<dbReference type="RefSeq" id="WP_006855496.1">
    <property type="nucleotide sequence ID" value="NZ_GG692714.1"/>
</dbReference>
<evidence type="ECO:0000313" key="1">
    <source>
        <dbReference type="EMBL" id="EEV02700.1"/>
    </source>
</evidence>
<dbReference type="HOGENOM" id="CLU_3047612_0_0_9"/>
<dbReference type="GeneID" id="61435396"/>
<dbReference type="Proteomes" id="UP000004828">
    <property type="component" value="Unassembled WGS sequence"/>
</dbReference>
<evidence type="ECO:0000313" key="4">
    <source>
        <dbReference type="Proteomes" id="UP000294398"/>
    </source>
</evidence>
<reference evidence="2 4" key="2">
    <citation type="submission" date="2018-09" db="EMBL/GenBank/DDBJ databases">
        <authorList>
            <person name="Petit M.-A."/>
            <person name="Lossouarn J."/>
        </authorList>
    </citation>
    <scope>NUCLEOTIDE SEQUENCE [LARGE SCALE GENOMIC DNA]</scope>
    <source>
        <strain evidence="2 4">L1-82</strain>
    </source>
</reference>
<protein>
    <submittedName>
        <fullName evidence="1">Uncharacterized protein</fullName>
    </submittedName>
</protein>
<gene>
    <name evidence="2" type="ORF">RIL182_00971</name>
    <name evidence="1" type="ORF">ROSINTL182_05364</name>
</gene>
<dbReference type="EMBL" id="ABYJ02000020">
    <property type="protein sequence ID" value="EEV02700.1"/>
    <property type="molecule type" value="Genomic_DNA"/>
</dbReference>
<organism evidence="1 3">
    <name type="scientific">Roseburia intestinalis L1-82</name>
    <dbReference type="NCBI Taxonomy" id="536231"/>
    <lineage>
        <taxon>Bacteria</taxon>
        <taxon>Bacillati</taxon>
        <taxon>Bacillota</taxon>
        <taxon>Clostridia</taxon>
        <taxon>Lachnospirales</taxon>
        <taxon>Lachnospiraceae</taxon>
        <taxon>Roseburia</taxon>
    </lineage>
</organism>
<reference evidence="1 3" key="1">
    <citation type="submission" date="2009-08" db="EMBL/GenBank/DDBJ databases">
        <authorList>
            <person name="Weinstock G."/>
            <person name="Sodergren E."/>
            <person name="Clifton S."/>
            <person name="Fulton L."/>
            <person name="Fulton B."/>
            <person name="Courtney L."/>
            <person name="Fronick C."/>
            <person name="Harrison M."/>
            <person name="Strong C."/>
            <person name="Farmer C."/>
            <person name="Delahaunty K."/>
            <person name="Markovic C."/>
            <person name="Hall O."/>
            <person name="Minx P."/>
            <person name="Tomlinson C."/>
            <person name="Mitreva M."/>
            <person name="Nelson J."/>
            <person name="Hou S."/>
            <person name="Wollam A."/>
            <person name="Pepin K.H."/>
            <person name="Johnson M."/>
            <person name="Bhonagiri V."/>
            <person name="Nash W.E."/>
            <person name="Warren W."/>
            <person name="Chinwalla A."/>
            <person name="Mardis E.R."/>
            <person name="Wilson R.K."/>
        </authorList>
    </citation>
    <scope>NUCLEOTIDE SEQUENCE [LARGE SCALE GENOMIC DNA]</scope>
    <source>
        <strain evidence="1 3">L1-82</strain>
    </source>
</reference>
<evidence type="ECO:0000313" key="3">
    <source>
        <dbReference type="Proteomes" id="UP000004828"/>
    </source>
</evidence>
<proteinExistence type="predicted"/>
<accession>C7G655</accession>
<sequence length="54" mass="6220">MKVTTYTINKGTASQYYGLKSVSENHVLHYAPNNWKTKRGAINWAKKNGYEVEE</sequence>